<name>A0AAN9XKM8_PSOTE</name>
<protein>
    <submittedName>
        <fullName evidence="1">Uncharacterized protein</fullName>
    </submittedName>
</protein>
<keyword evidence="2" id="KW-1185">Reference proteome</keyword>
<evidence type="ECO:0000313" key="2">
    <source>
        <dbReference type="Proteomes" id="UP001386955"/>
    </source>
</evidence>
<organism evidence="1 2">
    <name type="scientific">Psophocarpus tetragonolobus</name>
    <name type="common">Winged bean</name>
    <name type="synonym">Dolichos tetragonolobus</name>
    <dbReference type="NCBI Taxonomy" id="3891"/>
    <lineage>
        <taxon>Eukaryota</taxon>
        <taxon>Viridiplantae</taxon>
        <taxon>Streptophyta</taxon>
        <taxon>Embryophyta</taxon>
        <taxon>Tracheophyta</taxon>
        <taxon>Spermatophyta</taxon>
        <taxon>Magnoliopsida</taxon>
        <taxon>eudicotyledons</taxon>
        <taxon>Gunneridae</taxon>
        <taxon>Pentapetalae</taxon>
        <taxon>rosids</taxon>
        <taxon>fabids</taxon>
        <taxon>Fabales</taxon>
        <taxon>Fabaceae</taxon>
        <taxon>Papilionoideae</taxon>
        <taxon>50 kb inversion clade</taxon>
        <taxon>NPAAA clade</taxon>
        <taxon>indigoferoid/millettioid clade</taxon>
        <taxon>Phaseoleae</taxon>
        <taxon>Psophocarpus</taxon>
    </lineage>
</organism>
<reference evidence="1 2" key="1">
    <citation type="submission" date="2024-01" db="EMBL/GenBank/DDBJ databases">
        <title>The genomes of 5 underutilized Papilionoideae crops provide insights into root nodulation and disease resistanc.</title>
        <authorList>
            <person name="Jiang F."/>
        </authorList>
    </citation>
    <scope>NUCLEOTIDE SEQUENCE [LARGE SCALE GENOMIC DNA]</scope>
    <source>
        <strain evidence="1">DUOXIRENSHENG_FW03</strain>
        <tissue evidence="1">Leaves</tissue>
    </source>
</reference>
<dbReference type="Proteomes" id="UP001386955">
    <property type="component" value="Unassembled WGS sequence"/>
</dbReference>
<dbReference type="AlphaFoldDB" id="A0AAN9XKM8"/>
<evidence type="ECO:0000313" key="1">
    <source>
        <dbReference type="EMBL" id="KAK7395834.1"/>
    </source>
</evidence>
<comment type="caution">
    <text evidence="1">The sequence shown here is derived from an EMBL/GenBank/DDBJ whole genome shotgun (WGS) entry which is preliminary data.</text>
</comment>
<proteinExistence type="predicted"/>
<dbReference type="EMBL" id="JAYMYS010000004">
    <property type="protein sequence ID" value="KAK7395834.1"/>
    <property type="molecule type" value="Genomic_DNA"/>
</dbReference>
<sequence>MMQAVHILTPHQVLKFLTNPTRNRSHATNFNISSSFLLCQPITNFTKRNRLKIVKANTSQLLNFILQNQKLQNLLPLPCTDSTGEDLTPHSPNAIKVSLGSTNFLASNELLANFRQSISEFRVEFAFSVPLPTSYLLGRFKFHSHQHLLGVVHNLLHDFLGKKRLDGFLQQTIRDVGFSFKVSLSYPHLLPPTDEVIQNMLLVGAQRNQVRSFAFPLQKAYCFVHLLSH</sequence>
<gene>
    <name evidence="1" type="ORF">VNO78_16405</name>
</gene>
<accession>A0AAN9XKM8</accession>